<evidence type="ECO:0000259" key="2">
    <source>
        <dbReference type="Pfam" id="PF06381"/>
    </source>
</evidence>
<dbReference type="Pfam" id="PF06381">
    <property type="entry name" value="Phage_portal_3"/>
    <property type="match status" value="1"/>
</dbReference>
<dbReference type="STRING" id="351679.A9255_03120"/>
<reference evidence="4 6" key="2">
    <citation type="journal article" date="2017" name="Nat. Microbiol.">
        <title>Natural product diversity associated with the nematode symbionts Photorhabdus and Xenorhabdus.</title>
        <authorList>
            <person name="Tobias N.J."/>
            <person name="Wolff H."/>
            <person name="Djahanschiri B."/>
            <person name="Grundmann F."/>
            <person name="Kronenwerth M."/>
            <person name="Shi Y.M."/>
            <person name="Simonyi S."/>
            <person name="Grun P."/>
            <person name="Shapiro-Ilan D."/>
            <person name="Pidot S.J."/>
            <person name="Stinear T.P."/>
            <person name="Ebersberger I."/>
            <person name="Bode H.B."/>
        </authorList>
    </citation>
    <scope>NUCLEOTIDE SEQUENCE [LARGE SCALE GENOMIC DNA]</scope>
    <source>
        <strain evidence="4 6">DSM 17903</strain>
    </source>
</reference>
<dbReference type="AlphaFoldDB" id="A0A2G0Q2J1"/>
<evidence type="ECO:0000256" key="1">
    <source>
        <dbReference type="SAM" id="MobiDB-lite"/>
    </source>
</evidence>
<dbReference type="Proteomes" id="UP000094600">
    <property type="component" value="Chromosome"/>
</dbReference>
<dbReference type="Proteomes" id="UP000225433">
    <property type="component" value="Unassembled WGS sequence"/>
</dbReference>
<accession>A0A2G0Q2J1</accession>
<evidence type="ECO:0000313" key="3">
    <source>
        <dbReference type="EMBL" id="AOM39667.1"/>
    </source>
</evidence>
<feature type="region of interest" description="Disordered" evidence="1">
    <location>
        <begin position="495"/>
        <end position="519"/>
    </location>
</feature>
<name>A0A2G0Q2J1_XENHO</name>
<dbReference type="EMBL" id="CP016176">
    <property type="protein sequence ID" value="AOM39667.1"/>
    <property type="molecule type" value="Genomic_DNA"/>
</dbReference>
<keyword evidence="5" id="KW-1185">Reference proteome</keyword>
<gene>
    <name evidence="3" type="ORF">A9255_03120</name>
    <name evidence="4" type="ORF">Xhom_03423</name>
</gene>
<sequence length="519" mass="57644">MARKKRQAQKLRRGFALSQSIWDRLESEQYIPTYDEVKSLYGPVKTLGAPKEAVMAMDSALSSAGAYTLIQHAWEHGQGYALGPSFMGYAALSSLTQNGLIRACIETVANDMTREWIEIKTVDIDGQGEGADNNKAIEDALIDLKVKDIFNKAAEYDGYFGGCMIFIDTGVTDNQLLVPLDISDKSGELKDFKRFVLVEPINIFPGRYESTDPLSSRYFNPDTWWVLGKEVHVSRLIRICGKEVPVLLKPSYNFMGMPQAQLLYDYVIHFQDSRAAVSRLLEKFSLTVLKTNMEDILTNPHSTKSLDGRLAYMARHRSNDGVLAIDKEMEDIDKLETPLSGVTDIVGQTLEFIVAINRTPAVKLLGVSPSGFNATGESDIKNYNDHVKSQQEKVLRAGLQKALDIIQIVKLGRLDKSVKFNFVDLNEDDAKSTAETQKTKTDRDVSLVDAGIISEKEARRRLSVEPDSDYFGIDVDEVPEVNHEEEEIENVSTYAPQRGTGAGILPPDAGINSGNGGFR</sequence>
<reference evidence="3 5" key="1">
    <citation type="submission" date="2016-06" db="EMBL/GenBank/DDBJ databases">
        <title>Bacterial characters and pathogenicity of Xenorhabdus hominickii from an entomopathogenic nematode, Steinernema monticolum.</title>
        <authorList>
            <person name="Park Y."/>
            <person name="Kim Y."/>
        </authorList>
    </citation>
    <scope>NUCLEOTIDE SEQUENCE [LARGE SCALE GENOMIC DNA]</scope>
    <source>
        <strain evidence="3 5">ANU1</strain>
    </source>
</reference>
<dbReference type="RefSeq" id="WP_069315419.1">
    <property type="nucleotide sequence ID" value="NZ_CAWNQJ010000090.1"/>
</dbReference>
<organism evidence="4 6">
    <name type="scientific">Xenorhabdus hominickii</name>
    <dbReference type="NCBI Taxonomy" id="351679"/>
    <lineage>
        <taxon>Bacteria</taxon>
        <taxon>Pseudomonadati</taxon>
        <taxon>Pseudomonadota</taxon>
        <taxon>Gammaproteobacteria</taxon>
        <taxon>Enterobacterales</taxon>
        <taxon>Morganellaceae</taxon>
        <taxon>Xenorhabdus</taxon>
    </lineage>
</organism>
<dbReference type="KEGG" id="xho:A9255_03120"/>
<evidence type="ECO:0000313" key="6">
    <source>
        <dbReference type="Proteomes" id="UP000225433"/>
    </source>
</evidence>
<evidence type="ECO:0000313" key="5">
    <source>
        <dbReference type="Proteomes" id="UP000094600"/>
    </source>
</evidence>
<proteinExistence type="predicted"/>
<dbReference type="EMBL" id="NJAI01000006">
    <property type="protein sequence ID" value="PHM53425.1"/>
    <property type="molecule type" value="Genomic_DNA"/>
</dbReference>
<dbReference type="InterPro" id="IPR024459">
    <property type="entry name" value="Acb1-like_N"/>
</dbReference>
<evidence type="ECO:0000313" key="4">
    <source>
        <dbReference type="EMBL" id="PHM53425.1"/>
    </source>
</evidence>
<protein>
    <submittedName>
        <fullName evidence="4">HI1409 family phage-associated protein</fullName>
    </submittedName>
</protein>
<feature type="domain" description="Anti-CBASS protein Acb1-like N-terminal" evidence="2">
    <location>
        <begin position="91"/>
        <end position="444"/>
    </location>
</feature>